<dbReference type="Proteomes" id="UP001372338">
    <property type="component" value="Unassembled WGS sequence"/>
</dbReference>
<accession>A0AAN9F006</accession>
<keyword evidence="2" id="KW-1185">Reference proteome</keyword>
<reference evidence="1 2" key="1">
    <citation type="submission" date="2024-01" db="EMBL/GenBank/DDBJ databases">
        <title>The genomes of 5 underutilized Papilionoideae crops provide insights into root nodulation and disease resistanc.</title>
        <authorList>
            <person name="Yuan L."/>
        </authorList>
    </citation>
    <scope>NUCLEOTIDE SEQUENCE [LARGE SCALE GENOMIC DNA]</scope>
    <source>
        <strain evidence="1">ZHUSHIDOU_FW_LH</strain>
        <tissue evidence="1">Leaf</tissue>
    </source>
</reference>
<evidence type="ECO:0000313" key="1">
    <source>
        <dbReference type="EMBL" id="KAK7267107.1"/>
    </source>
</evidence>
<proteinExistence type="predicted"/>
<comment type="caution">
    <text evidence="1">The sequence shown here is derived from an EMBL/GenBank/DDBJ whole genome shotgun (WGS) entry which is preliminary data.</text>
</comment>
<gene>
    <name evidence="1" type="ORF">RIF29_19771</name>
</gene>
<dbReference type="EMBL" id="JAYWIO010000004">
    <property type="protein sequence ID" value="KAK7267107.1"/>
    <property type="molecule type" value="Genomic_DNA"/>
</dbReference>
<protein>
    <submittedName>
        <fullName evidence="1">Uncharacterized protein</fullName>
    </submittedName>
</protein>
<dbReference type="AlphaFoldDB" id="A0AAN9F006"/>
<name>A0AAN9F006_CROPI</name>
<evidence type="ECO:0000313" key="2">
    <source>
        <dbReference type="Proteomes" id="UP001372338"/>
    </source>
</evidence>
<organism evidence="1 2">
    <name type="scientific">Crotalaria pallida</name>
    <name type="common">Smooth rattlebox</name>
    <name type="synonym">Crotalaria striata</name>
    <dbReference type="NCBI Taxonomy" id="3830"/>
    <lineage>
        <taxon>Eukaryota</taxon>
        <taxon>Viridiplantae</taxon>
        <taxon>Streptophyta</taxon>
        <taxon>Embryophyta</taxon>
        <taxon>Tracheophyta</taxon>
        <taxon>Spermatophyta</taxon>
        <taxon>Magnoliopsida</taxon>
        <taxon>eudicotyledons</taxon>
        <taxon>Gunneridae</taxon>
        <taxon>Pentapetalae</taxon>
        <taxon>rosids</taxon>
        <taxon>fabids</taxon>
        <taxon>Fabales</taxon>
        <taxon>Fabaceae</taxon>
        <taxon>Papilionoideae</taxon>
        <taxon>50 kb inversion clade</taxon>
        <taxon>genistoids sensu lato</taxon>
        <taxon>core genistoids</taxon>
        <taxon>Crotalarieae</taxon>
        <taxon>Crotalaria</taxon>
    </lineage>
</organism>
<sequence length="80" mass="9322">MIKIGDDNDGDRVSSLYWELALQALAYEDKTEMESRRRRRSSSFRGLDDRMFDPSEEHYVGRRSIVIVSTFKYCTPLPGT</sequence>